<accession>A0A520KW31</accession>
<evidence type="ECO:0000313" key="8">
    <source>
        <dbReference type="EMBL" id="RZN68664.1"/>
    </source>
</evidence>
<keyword evidence="6" id="KW-0408">Iron</keyword>
<dbReference type="CDD" id="cd00730">
    <property type="entry name" value="rubredoxin"/>
    <property type="match status" value="1"/>
</dbReference>
<dbReference type="Gene3D" id="2.20.28.10">
    <property type="match status" value="1"/>
</dbReference>
<evidence type="ECO:0000256" key="4">
    <source>
        <dbReference type="ARBA" id="ARBA00022723"/>
    </source>
</evidence>
<dbReference type="PANTHER" id="PTHR47627:SF1">
    <property type="entry name" value="RUBREDOXIN-1-RELATED"/>
    <property type="match status" value="1"/>
</dbReference>
<dbReference type="FunFam" id="2.20.28.10:FF:000001">
    <property type="entry name" value="Rubredoxin"/>
    <property type="match status" value="1"/>
</dbReference>
<dbReference type="Pfam" id="PF00301">
    <property type="entry name" value="Rubredoxin"/>
    <property type="match status" value="1"/>
</dbReference>
<gene>
    <name evidence="8" type="ORF">EF807_05555</name>
</gene>
<dbReference type="PROSITE" id="PS50903">
    <property type="entry name" value="RUBREDOXIN_LIKE"/>
    <property type="match status" value="1"/>
</dbReference>
<organism evidence="8 9">
    <name type="scientific">Candidatus Methanolliviera hydrocarbonicum</name>
    <dbReference type="NCBI Taxonomy" id="2491085"/>
    <lineage>
        <taxon>Archaea</taxon>
        <taxon>Methanobacteriati</taxon>
        <taxon>Methanobacteriota</taxon>
        <taxon>Candidatus Methanoliparia</taxon>
        <taxon>Candidatus Methanoliparales</taxon>
        <taxon>Candidatus Methanollivieraceae</taxon>
        <taxon>Candidatus Methanolliviera</taxon>
    </lineage>
</organism>
<dbReference type="SUPFAM" id="SSF57802">
    <property type="entry name" value="Rubredoxin-like"/>
    <property type="match status" value="1"/>
</dbReference>
<dbReference type="GO" id="GO:0043448">
    <property type="term" value="P:alkane catabolic process"/>
    <property type="evidence" value="ECO:0007669"/>
    <property type="project" value="TreeGrafter"/>
</dbReference>
<dbReference type="InterPro" id="IPR018527">
    <property type="entry name" value="Rubredoxin_Fe_BS"/>
</dbReference>
<dbReference type="PRINTS" id="PR00163">
    <property type="entry name" value="RUBREDOXIN"/>
</dbReference>
<name>A0A520KW31_9EURY</name>
<dbReference type="GO" id="GO:0010181">
    <property type="term" value="F:FMN binding"/>
    <property type="evidence" value="ECO:0007669"/>
    <property type="project" value="InterPro"/>
</dbReference>
<evidence type="ECO:0000256" key="3">
    <source>
        <dbReference type="ARBA" id="ARBA00022448"/>
    </source>
</evidence>
<protein>
    <submittedName>
        <fullName evidence="8">High molecular weight rubredoxin</fullName>
    </submittedName>
</protein>
<evidence type="ECO:0000256" key="2">
    <source>
        <dbReference type="ARBA" id="ARBA00002360"/>
    </source>
</evidence>
<dbReference type="NCBIfam" id="NF045768">
    <property type="entry name" value="RubredRD"/>
    <property type="match status" value="1"/>
</dbReference>
<evidence type="ECO:0000256" key="5">
    <source>
        <dbReference type="ARBA" id="ARBA00022982"/>
    </source>
</evidence>
<evidence type="ECO:0000256" key="6">
    <source>
        <dbReference type="ARBA" id="ARBA00023004"/>
    </source>
</evidence>
<dbReference type="Proteomes" id="UP000320766">
    <property type="component" value="Unassembled WGS sequence"/>
</dbReference>
<sequence length="232" mass="25791">MDSKAFHKISYGLYLVCSKKGDKFNGQIANTVIQVTSDPPKIAVAINKENLTNEFIRESKVLTVSILSKEAPMKFIGHFGFKSGRELDKFEGMHYKVGVTGAPIIIENSIAYLEAKVVGSLDVGTHTVFIGEVVGAEVIDEYEEPMTYAYYHEVKRGKSPKNAPTYIKEEKEEKKEVLKMAKYRCSVCGYVYNPEKGDPDSGIDPGTPFEEIPDDWVCPVCGAGKDQFKKEA</sequence>
<dbReference type="AlphaFoldDB" id="A0A520KW31"/>
<dbReference type="InterPro" id="IPR050526">
    <property type="entry name" value="Rubredoxin_ET"/>
</dbReference>
<proteinExistence type="predicted"/>
<reference evidence="8 9" key="1">
    <citation type="journal article" date="2019" name="Nat. Microbiol.">
        <title>Wide diversity of methane and short-chain alkane metabolisms in uncultured archaea.</title>
        <authorList>
            <person name="Borrel G."/>
            <person name="Adam P.S."/>
            <person name="McKay L.J."/>
            <person name="Chen L.X."/>
            <person name="Sierra-Garcia I.N."/>
            <person name="Sieber C.M."/>
            <person name="Letourneur Q."/>
            <person name="Ghozlane A."/>
            <person name="Andersen G.L."/>
            <person name="Li W.J."/>
            <person name="Hallam S.J."/>
            <person name="Muyzer G."/>
            <person name="de Oliveira V.M."/>
            <person name="Inskeep W.P."/>
            <person name="Banfield J.F."/>
            <person name="Gribaldo S."/>
        </authorList>
    </citation>
    <scope>NUCLEOTIDE SEQUENCE [LARGE SCALE GENOMIC DNA]</scope>
    <source>
        <strain evidence="8">NM1b</strain>
    </source>
</reference>
<evidence type="ECO:0000313" key="9">
    <source>
        <dbReference type="Proteomes" id="UP000320766"/>
    </source>
</evidence>
<dbReference type="InterPro" id="IPR024934">
    <property type="entry name" value="Rubredoxin-like_dom"/>
</dbReference>
<comment type="function">
    <text evidence="2">Rubredoxin is a small nonheme, iron protein lacking acid-labile sulfide. Its single Fe, chelated to 4 Cys, functions as an electron acceptor and may also stabilize the conformation of the molecule.</text>
</comment>
<dbReference type="InterPro" id="IPR002563">
    <property type="entry name" value="Flavin_Rdtase-like_dom"/>
</dbReference>
<dbReference type="GO" id="GO:0005506">
    <property type="term" value="F:iron ion binding"/>
    <property type="evidence" value="ECO:0007669"/>
    <property type="project" value="InterPro"/>
</dbReference>
<dbReference type="InterPro" id="IPR024935">
    <property type="entry name" value="Rubredoxin_dom"/>
</dbReference>
<dbReference type="Gene3D" id="2.30.110.10">
    <property type="entry name" value="Electron Transport, Fmn-binding Protein, Chain A"/>
    <property type="match status" value="1"/>
</dbReference>
<evidence type="ECO:0000256" key="1">
    <source>
        <dbReference type="ARBA" id="ARBA00001917"/>
    </source>
</evidence>
<dbReference type="EMBL" id="RXIL01000100">
    <property type="protein sequence ID" value="RZN68664.1"/>
    <property type="molecule type" value="Genomic_DNA"/>
</dbReference>
<feature type="domain" description="Rubredoxin-like" evidence="7">
    <location>
        <begin position="180"/>
        <end position="231"/>
    </location>
</feature>
<keyword evidence="4" id="KW-0479">Metal-binding</keyword>
<evidence type="ECO:0000259" key="7">
    <source>
        <dbReference type="PROSITE" id="PS50903"/>
    </source>
</evidence>
<dbReference type="SUPFAM" id="SSF50475">
    <property type="entry name" value="FMN-binding split barrel"/>
    <property type="match status" value="1"/>
</dbReference>
<dbReference type="GO" id="GO:0009055">
    <property type="term" value="F:electron transfer activity"/>
    <property type="evidence" value="ECO:0007669"/>
    <property type="project" value="TreeGrafter"/>
</dbReference>
<dbReference type="InterPro" id="IPR012349">
    <property type="entry name" value="Split_barrel_FMN-bd"/>
</dbReference>
<dbReference type="Pfam" id="PF01613">
    <property type="entry name" value="Flavin_Reduct"/>
    <property type="match status" value="1"/>
</dbReference>
<keyword evidence="5" id="KW-0249">Electron transport</keyword>
<comment type="caution">
    <text evidence="8">The sequence shown here is derived from an EMBL/GenBank/DDBJ whole genome shotgun (WGS) entry which is preliminary data.</text>
</comment>
<dbReference type="SMART" id="SM00903">
    <property type="entry name" value="Flavin_Reduct"/>
    <property type="match status" value="1"/>
</dbReference>
<comment type="cofactor">
    <cofactor evidence="1">
        <name>FMN</name>
        <dbReference type="ChEBI" id="CHEBI:58210"/>
    </cofactor>
</comment>
<keyword evidence="3" id="KW-0813">Transport</keyword>
<dbReference type="PANTHER" id="PTHR47627">
    <property type="entry name" value="RUBREDOXIN"/>
    <property type="match status" value="1"/>
</dbReference>
<dbReference type="PROSITE" id="PS00202">
    <property type="entry name" value="RUBREDOXIN"/>
    <property type="match status" value="1"/>
</dbReference>